<evidence type="ECO:0000313" key="2">
    <source>
        <dbReference type="Proteomes" id="UP000019246"/>
    </source>
</evidence>
<dbReference type="EMBL" id="AOCG01000002">
    <property type="protein sequence ID" value="EUJ21504.1"/>
    <property type="molecule type" value="Genomic_DNA"/>
</dbReference>
<keyword evidence="2" id="KW-1185">Reference proteome</keyword>
<dbReference type="STRING" id="1265818.MAQA_02177"/>
<dbReference type="PATRIC" id="fig|1265818.5.peg.442"/>
<organism evidence="1 2">
    <name type="scientific">Listeria aquatica FSL S10-1188</name>
    <dbReference type="NCBI Taxonomy" id="1265818"/>
    <lineage>
        <taxon>Bacteria</taxon>
        <taxon>Bacillati</taxon>
        <taxon>Bacillota</taxon>
        <taxon>Bacilli</taxon>
        <taxon>Bacillales</taxon>
        <taxon>Listeriaceae</taxon>
        <taxon>Listeria</taxon>
    </lineage>
</organism>
<reference evidence="1 2" key="1">
    <citation type="journal article" date="2014" name="Int. J. Syst. Evol. Microbiol.">
        <title>Listeria floridensis sp. nov., Listeria aquatica sp. nov., Listeria cornellensis sp. nov., Listeria riparia sp. nov. and Listeria grandensis sp. nov., from agricultural and natural environments.</title>
        <authorList>
            <person name="den Bakker H.C."/>
            <person name="Warchocki S."/>
            <person name="Wright E.M."/>
            <person name="Allred A.F."/>
            <person name="Ahlstrom C."/>
            <person name="Manuel C.S."/>
            <person name="Stasiewicz M.J."/>
            <person name="Burrell A."/>
            <person name="Roof S."/>
            <person name="Strawn L."/>
            <person name="Fortes E.D."/>
            <person name="Nightingale K.K."/>
            <person name="Kephart D."/>
            <person name="Wiedmann M."/>
        </authorList>
    </citation>
    <scope>NUCLEOTIDE SEQUENCE [LARGE SCALE GENOMIC DNA]</scope>
    <source>
        <strain evidence="1 2">FSL S10-1188</strain>
    </source>
</reference>
<dbReference type="Proteomes" id="UP000019246">
    <property type="component" value="Unassembled WGS sequence"/>
</dbReference>
<sequence length="80" mass="9248">MIKLLTENRCKTFGFVAIEDLLFSNYPYPFIEDRKFCSTLVVLPDKLGGQKFTMLENLFHLLESSLKRSGREVEVVQSSE</sequence>
<dbReference type="AlphaFoldDB" id="W7B2Q1"/>
<gene>
    <name evidence="1" type="ORF">MAQA_02177</name>
</gene>
<evidence type="ECO:0000313" key="1">
    <source>
        <dbReference type="EMBL" id="EUJ21504.1"/>
    </source>
</evidence>
<accession>W7B2Q1</accession>
<name>W7B2Q1_9LIST</name>
<protein>
    <submittedName>
        <fullName evidence="1">Uncharacterized protein</fullName>
    </submittedName>
</protein>
<comment type="caution">
    <text evidence="1">The sequence shown here is derived from an EMBL/GenBank/DDBJ whole genome shotgun (WGS) entry which is preliminary data.</text>
</comment>
<proteinExistence type="predicted"/>